<name>A0A183FTY9_HELPZ</name>
<evidence type="ECO:0000313" key="4">
    <source>
        <dbReference type="WBParaSite" id="HPBE_0001159601-mRNA-1"/>
    </source>
</evidence>
<dbReference type="WBParaSite" id="HPBE_0001159601-mRNA-1">
    <property type="protein sequence ID" value="HPBE_0001159601-mRNA-1"/>
    <property type="gene ID" value="HPBE_0001159601"/>
</dbReference>
<reference evidence="2 3" key="1">
    <citation type="submission" date="2018-11" db="EMBL/GenBank/DDBJ databases">
        <authorList>
            <consortium name="Pathogen Informatics"/>
        </authorList>
    </citation>
    <scope>NUCLEOTIDE SEQUENCE [LARGE SCALE GENOMIC DNA]</scope>
</reference>
<evidence type="ECO:0000313" key="2">
    <source>
        <dbReference type="EMBL" id="VDO89171.1"/>
    </source>
</evidence>
<accession>A0A3P7YNE7</accession>
<sequence>MAIFLIVLFVYHFFIFLPRLKLKMYKVPQDEASKSLLKIAGITPDGLDKTQREERSLGRAEDTTQIEMDADDTPFPDTTVRIIAKADKKQANAHICAEG</sequence>
<gene>
    <name evidence="2" type="ORF">HPBE_LOCUS11593</name>
</gene>
<dbReference type="Proteomes" id="UP000050761">
    <property type="component" value="Unassembled WGS sequence"/>
</dbReference>
<accession>A0A183FTY9</accession>
<dbReference type="OrthoDB" id="5875511at2759"/>
<organism evidence="3 4">
    <name type="scientific">Heligmosomoides polygyrus</name>
    <name type="common">Parasitic roundworm</name>
    <dbReference type="NCBI Taxonomy" id="6339"/>
    <lineage>
        <taxon>Eukaryota</taxon>
        <taxon>Metazoa</taxon>
        <taxon>Ecdysozoa</taxon>
        <taxon>Nematoda</taxon>
        <taxon>Chromadorea</taxon>
        <taxon>Rhabditida</taxon>
        <taxon>Rhabditina</taxon>
        <taxon>Rhabditomorpha</taxon>
        <taxon>Strongyloidea</taxon>
        <taxon>Heligmosomidae</taxon>
        <taxon>Heligmosomoides</taxon>
    </lineage>
</organism>
<feature type="region of interest" description="Disordered" evidence="1">
    <location>
        <begin position="48"/>
        <end position="75"/>
    </location>
</feature>
<proteinExistence type="predicted"/>
<dbReference type="AlphaFoldDB" id="A0A183FTY9"/>
<evidence type="ECO:0000313" key="3">
    <source>
        <dbReference type="Proteomes" id="UP000050761"/>
    </source>
</evidence>
<keyword evidence="3" id="KW-1185">Reference proteome</keyword>
<protein>
    <submittedName>
        <fullName evidence="4">DUF4808 domain-containing protein</fullName>
    </submittedName>
</protein>
<evidence type="ECO:0000256" key="1">
    <source>
        <dbReference type="SAM" id="MobiDB-lite"/>
    </source>
</evidence>
<dbReference type="EMBL" id="UZAH01027162">
    <property type="protein sequence ID" value="VDO89171.1"/>
    <property type="molecule type" value="Genomic_DNA"/>
</dbReference>
<feature type="compositionally biased region" description="Basic and acidic residues" evidence="1">
    <location>
        <begin position="48"/>
        <end position="62"/>
    </location>
</feature>
<reference evidence="4" key="2">
    <citation type="submission" date="2019-09" db="UniProtKB">
        <authorList>
            <consortium name="WormBaseParasite"/>
        </authorList>
    </citation>
    <scope>IDENTIFICATION</scope>
</reference>